<feature type="compositionally biased region" description="Basic residues" evidence="1">
    <location>
        <begin position="225"/>
        <end position="235"/>
    </location>
</feature>
<comment type="caution">
    <text evidence="2">The sequence shown here is derived from an EMBL/GenBank/DDBJ whole genome shotgun (WGS) entry which is preliminary data.</text>
</comment>
<feature type="compositionally biased region" description="Basic residues" evidence="1">
    <location>
        <begin position="1"/>
        <end position="10"/>
    </location>
</feature>
<feature type="compositionally biased region" description="Basic and acidic residues" evidence="1">
    <location>
        <begin position="197"/>
        <end position="224"/>
    </location>
</feature>
<name>A0A2P6P0P2_9EUKA</name>
<feature type="region of interest" description="Disordered" evidence="1">
    <location>
        <begin position="195"/>
        <end position="235"/>
    </location>
</feature>
<dbReference type="InParanoid" id="A0A2P6P0P2"/>
<protein>
    <submittedName>
        <fullName evidence="2">Uncharacterized protein</fullName>
    </submittedName>
</protein>
<organism evidence="2 3">
    <name type="scientific">Planoprotostelium fungivorum</name>
    <dbReference type="NCBI Taxonomy" id="1890364"/>
    <lineage>
        <taxon>Eukaryota</taxon>
        <taxon>Amoebozoa</taxon>
        <taxon>Evosea</taxon>
        <taxon>Variosea</taxon>
        <taxon>Cavosteliida</taxon>
        <taxon>Cavosteliaceae</taxon>
        <taxon>Planoprotostelium</taxon>
    </lineage>
</organism>
<keyword evidence="3" id="KW-1185">Reference proteome</keyword>
<gene>
    <name evidence="2" type="ORF">PROFUN_00118</name>
</gene>
<accession>A0A2P6P0P2</accession>
<feature type="region of interest" description="Disordered" evidence="1">
    <location>
        <begin position="1"/>
        <end position="22"/>
    </location>
</feature>
<evidence type="ECO:0000313" key="3">
    <source>
        <dbReference type="Proteomes" id="UP000241769"/>
    </source>
</evidence>
<evidence type="ECO:0000256" key="1">
    <source>
        <dbReference type="SAM" id="MobiDB-lite"/>
    </source>
</evidence>
<dbReference type="Proteomes" id="UP000241769">
    <property type="component" value="Unassembled WGS sequence"/>
</dbReference>
<evidence type="ECO:0000313" key="2">
    <source>
        <dbReference type="EMBL" id="PRP89776.1"/>
    </source>
</evidence>
<reference evidence="2 3" key="1">
    <citation type="journal article" date="2018" name="Genome Biol. Evol.">
        <title>Multiple Roots of Fruiting Body Formation in Amoebozoa.</title>
        <authorList>
            <person name="Hillmann F."/>
            <person name="Forbes G."/>
            <person name="Novohradska S."/>
            <person name="Ferling I."/>
            <person name="Riege K."/>
            <person name="Groth M."/>
            <person name="Westermann M."/>
            <person name="Marz M."/>
            <person name="Spaller T."/>
            <person name="Winckler T."/>
            <person name="Schaap P."/>
            <person name="Glockner G."/>
        </authorList>
    </citation>
    <scope>NUCLEOTIDE SEQUENCE [LARGE SCALE GENOMIC DNA]</scope>
    <source>
        <strain evidence="2 3">Jena</strain>
    </source>
</reference>
<dbReference type="AlphaFoldDB" id="A0A2P6P0P2"/>
<proteinExistence type="predicted"/>
<dbReference type="EMBL" id="MDYQ01000001">
    <property type="protein sequence ID" value="PRP89776.1"/>
    <property type="molecule type" value="Genomic_DNA"/>
</dbReference>
<sequence length="235" mass="26036">MANIVRRGRKMTAPTWRADTTPNDDIQQARKVFIHADIPMQGPTNDKWEPVHSAPCAIPPSIDTSSDTSEVKEKVYEPSSKSIVGRWVLLSSSHVSVHHRTIKRMQGSVAEDSVLGQKLRDAKHDVTSRLAHRADDAFHAALDTSVSKLAETLQTTAIALHKNGFSHANLNAGISISKVSLHVTASLKDILPGVPAEKLKEHELDKEQVKENMKKEKPGNEEKDKKKKTKHSKDE</sequence>